<name>A0A2K5P3U4_CERAT</name>
<evidence type="ECO:0000313" key="2">
    <source>
        <dbReference type="Ensembl" id="ENSCATP00000044370.1"/>
    </source>
</evidence>
<dbReference type="InterPro" id="IPR029296">
    <property type="entry name" value="Bcl-2-like_put"/>
</dbReference>
<accession>A0A2K5P3U4</accession>
<dbReference type="Proteomes" id="UP000233060">
    <property type="component" value="Unassembled WGS sequence"/>
</dbReference>
<keyword evidence="3" id="KW-1185">Reference proteome</keyword>
<dbReference type="PANTHER" id="PTHR37335:SF1">
    <property type="entry name" value="RIKEN CDNA 1700003F12 GENE"/>
    <property type="match status" value="1"/>
</dbReference>
<sequence length="154" mass="17218">MGNNSSHKRTKAPKQAHKERPADMDKAWWKQFLSHLTRKKPTTRIVLILPLDKRQPLAKAGRTIDYSSGAGLGSPAAPRLRGAGESGDRELKMPVLLLLLLRQEARQPEEGGARAARSWPRLRSRLRSPGKAPSEAGPAKQQPRKRCRCPRPRL</sequence>
<dbReference type="Pfam" id="PF15318">
    <property type="entry name" value="Bclt"/>
    <property type="match status" value="1"/>
</dbReference>
<reference evidence="2" key="2">
    <citation type="submission" date="2025-09" db="UniProtKB">
        <authorList>
            <consortium name="Ensembl"/>
        </authorList>
    </citation>
    <scope>IDENTIFICATION</scope>
</reference>
<dbReference type="GeneTree" id="ENSGT00390000013020"/>
<proteinExistence type="predicted"/>
<evidence type="ECO:0000313" key="3">
    <source>
        <dbReference type="Proteomes" id="UP000233060"/>
    </source>
</evidence>
<dbReference type="KEGG" id="caty:105582280"/>
<feature type="region of interest" description="Disordered" evidence="1">
    <location>
        <begin position="1"/>
        <end position="23"/>
    </location>
</feature>
<gene>
    <name evidence="2" type="primary">C20orf144</name>
</gene>
<feature type="compositionally biased region" description="Basic residues" evidence="1">
    <location>
        <begin position="1"/>
        <end position="15"/>
    </location>
</feature>
<feature type="compositionally biased region" description="Basic residues" evidence="1">
    <location>
        <begin position="142"/>
        <end position="154"/>
    </location>
</feature>
<dbReference type="AlphaFoldDB" id="A0A2K5P3U4"/>
<dbReference type="Ensembl" id="ENSCATT00000068811.1">
    <property type="protein sequence ID" value="ENSCATP00000044370.1"/>
    <property type="gene ID" value="ENSCATG00000044672.1"/>
</dbReference>
<reference evidence="2" key="1">
    <citation type="submission" date="2025-08" db="UniProtKB">
        <authorList>
            <consortium name="Ensembl"/>
        </authorList>
    </citation>
    <scope>IDENTIFICATION</scope>
</reference>
<organism evidence="2 3">
    <name type="scientific">Cercocebus atys</name>
    <name type="common">Sooty mangabey</name>
    <name type="synonym">Cercocebus torquatus atys</name>
    <dbReference type="NCBI Taxonomy" id="9531"/>
    <lineage>
        <taxon>Eukaryota</taxon>
        <taxon>Metazoa</taxon>
        <taxon>Chordata</taxon>
        <taxon>Craniata</taxon>
        <taxon>Vertebrata</taxon>
        <taxon>Euteleostomi</taxon>
        <taxon>Mammalia</taxon>
        <taxon>Eutheria</taxon>
        <taxon>Euarchontoglires</taxon>
        <taxon>Primates</taxon>
        <taxon>Haplorrhini</taxon>
        <taxon>Catarrhini</taxon>
        <taxon>Cercopithecidae</taxon>
        <taxon>Cercopithecinae</taxon>
        <taxon>Cercocebus</taxon>
    </lineage>
</organism>
<evidence type="ECO:0000256" key="1">
    <source>
        <dbReference type="SAM" id="MobiDB-lite"/>
    </source>
</evidence>
<feature type="region of interest" description="Disordered" evidence="1">
    <location>
        <begin position="58"/>
        <end position="88"/>
    </location>
</feature>
<dbReference type="OrthoDB" id="9450924at2759"/>
<feature type="region of interest" description="Disordered" evidence="1">
    <location>
        <begin position="104"/>
        <end position="154"/>
    </location>
</feature>
<protein>
    <submittedName>
        <fullName evidence="2">Chromosome 20 open reading frame 144</fullName>
    </submittedName>
</protein>
<dbReference type="PANTHER" id="PTHR37335">
    <property type="entry name" value="RIKEN CDNA 1700003F12 GENE"/>
    <property type="match status" value="1"/>
</dbReference>
<dbReference type="OMA" id="WKQFLNH"/>